<protein>
    <submittedName>
        <fullName evidence="2">Uncharacterized protein</fullName>
    </submittedName>
</protein>
<organism evidence="2 3">
    <name type="scientific">Selenomonas artemidis F0399</name>
    <dbReference type="NCBI Taxonomy" id="749551"/>
    <lineage>
        <taxon>Bacteria</taxon>
        <taxon>Bacillati</taxon>
        <taxon>Bacillota</taxon>
        <taxon>Negativicutes</taxon>
        <taxon>Selenomonadales</taxon>
        <taxon>Selenomonadaceae</taxon>
        <taxon>Selenomonas</taxon>
    </lineage>
</organism>
<feature type="region of interest" description="Disordered" evidence="1">
    <location>
        <begin position="1"/>
        <end position="24"/>
    </location>
</feature>
<evidence type="ECO:0000256" key="1">
    <source>
        <dbReference type="SAM" id="MobiDB-lite"/>
    </source>
</evidence>
<sequence length="43" mass="4766">MRYAVNATAPHRPAVDHAPGSSAARRHRMFPYVSDARRPCGEC</sequence>
<gene>
    <name evidence="2" type="ORF">HMPREF9555_01736</name>
</gene>
<dbReference type="Proteomes" id="UP000004633">
    <property type="component" value="Unassembled WGS sequence"/>
</dbReference>
<evidence type="ECO:0000313" key="2">
    <source>
        <dbReference type="EMBL" id="EFW29117.1"/>
    </source>
</evidence>
<name>E7N3Z6_9FIRM</name>
<evidence type="ECO:0000313" key="3">
    <source>
        <dbReference type="Proteomes" id="UP000004633"/>
    </source>
</evidence>
<dbReference type="HOGENOM" id="CLU_3239461_0_0_9"/>
<dbReference type="EMBL" id="AECV01000037">
    <property type="protein sequence ID" value="EFW29117.1"/>
    <property type="molecule type" value="Genomic_DNA"/>
</dbReference>
<comment type="caution">
    <text evidence="2">The sequence shown here is derived from an EMBL/GenBank/DDBJ whole genome shotgun (WGS) entry which is preliminary data.</text>
</comment>
<reference evidence="2 3" key="1">
    <citation type="submission" date="2010-08" db="EMBL/GenBank/DDBJ databases">
        <authorList>
            <person name="Weinstock G."/>
            <person name="Sodergren E."/>
            <person name="Clifton S."/>
            <person name="Fulton L."/>
            <person name="Fulton B."/>
            <person name="Courtney L."/>
            <person name="Fronick C."/>
            <person name="Harrison M."/>
            <person name="Strong C."/>
            <person name="Farmer C."/>
            <person name="Delahaunty K."/>
            <person name="Markovic C."/>
            <person name="Hall O."/>
            <person name="Minx P."/>
            <person name="Tomlinson C."/>
            <person name="Mitreva M."/>
            <person name="Hou S."/>
            <person name="Chen J."/>
            <person name="Wollam A."/>
            <person name="Pepin K.H."/>
            <person name="Johnson M."/>
            <person name="Bhonagiri V."/>
            <person name="Zhang X."/>
            <person name="Suruliraj S."/>
            <person name="Warren W."/>
            <person name="Chinwalla A."/>
            <person name="Mardis E.R."/>
            <person name="Wilson R.K."/>
        </authorList>
    </citation>
    <scope>NUCLEOTIDE SEQUENCE [LARGE SCALE GENOMIC DNA]</scope>
    <source>
        <strain evidence="2 3">F0399</strain>
    </source>
</reference>
<accession>E7N3Z6</accession>
<dbReference type="AlphaFoldDB" id="E7N3Z6"/>
<keyword evidence="3" id="KW-1185">Reference proteome</keyword>
<proteinExistence type="predicted"/>